<evidence type="ECO:0000313" key="3">
    <source>
        <dbReference type="EMBL" id="KAL3317950.1"/>
    </source>
</evidence>
<proteinExistence type="predicted"/>
<dbReference type="Gene3D" id="1.10.10.580">
    <property type="entry name" value="Structural maintenance of chromosome 1. Chain E"/>
    <property type="match status" value="1"/>
</dbReference>
<dbReference type="InterPro" id="IPR023093">
    <property type="entry name" value="ScpA-like_C"/>
</dbReference>
<dbReference type="PANTHER" id="PTHR12585">
    <property type="entry name" value="SCC1 / RAD21 FAMILY MEMBER"/>
    <property type="match status" value="1"/>
</dbReference>
<gene>
    <name evidence="3" type="primary">RAD21_2</name>
    <name evidence="3" type="ORF">Ciccas_003390</name>
</gene>
<reference evidence="3 4" key="1">
    <citation type="submission" date="2024-11" db="EMBL/GenBank/DDBJ databases">
        <title>Adaptive evolution of stress response genes in parasites aligns with host niche diversity.</title>
        <authorList>
            <person name="Hahn C."/>
            <person name="Resl P."/>
        </authorList>
    </citation>
    <scope>NUCLEOTIDE SEQUENCE [LARGE SCALE GENOMIC DNA]</scope>
    <source>
        <strain evidence="3">EGGRZ-B1_66</strain>
        <tissue evidence="3">Body</tissue>
    </source>
</reference>
<keyword evidence="4" id="KW-1185">Reference proteome</keyword>
<comment type="caution">
    <text evidence="3">The sequence shown here is derived from an EMBL/GenBank/DDBJ whole genome shotgun (WGS) entry which is preliminary data.</text>
</comment>
<dbReference type="InterPro" id="IPR036390">
    <property type="entry name" value="WH_DNA-bd_sf"/>
</dbReference>
<dbReference type="Pfam" id="PF04824">
    <property type="entry name" value="Rad21_Rec8"/>
    <property type="match status" value="1"/>
</dbReference>
<organism evidence="3 4">
    <name type="scientific">Cichlidogyrus casuarinus</name>
    <dbReference type="NCBI Taxonomy" id="1844966"/>
    <lineage>
        <taxon>Eukaryota</taxon>
        <taxon>Metazoa</taxon>
        <taxon>Spiralia</taxon>
        <taxon>Lophotrochozoa</taxon>
        <taxon>Platyhelminthes</taxon>
        <taxon>Monogenea</taxon>
        <taxon>Monopisthocotylea</taxon>
        <taxon>Dactylogyridea</taxon>
        <taxon>Ancyrocephalidae</taxon>
        <taxon>Cichlidogyrus</taxon>
    </lineage>
</organism>
<dbReference type="InterPro" id="IPR006909">
    <property type="entry name" value="Rad21/Rec8_C_eu"/>
</dbReference>
<dbReference type="SUPFAM" id="SSF46785">
    <property type="entry name" value="Winged helix' DNA-binding domain"/>
    <property type="match status" value="1"/>
</dbReference>
<evidence type="ECO:0000259" key="2">
    <source>
        <dbReference type="Pfam" id="PF04824"/>
    </source>
</evidence>
<dbReference type="Proteomes" id="UP001626550">
    <property type="component" value="Unassembled WGS sequence"/>
</dbReference>
<feature type="domain" description="Rad21/Rec8-like protein C-terminal eukaryotic" evidence="2">
    <location>
        <begin position="149"/>
        <end position="197"/>
    </location>
</feature>
<dbReference type="InterPro" id="IPR039781">
    <property type="entry name" value="Rad21/Rec8-like"/>
</dbReference>
<dbReference type="EMBL" id="JBJKFK010000306">
    <property type="protein sequence ID" value="KAL3317950.1"/>
    <property type="molecule type" value="Genomic_DNA"/>
</dbReference>
<sequence>MSAVGDNVRPVMYQAPEANPLPSAHSDNESDFGGLNDDFEAPGAPHQAYEEDQVGQTPAYNLQSVSQLENLTDDVLALERELAACDQEAEAEKLAALNSASELSANAAIVAGSAIESAEEKRLERRSKVMLRLLRSRFAAGESVAFSFQSLCTPRVSTKKQVASKFYTMLLLRKQGVVELNQGEPFSDIIISRGQNFSNVEVH</sequence>
<feature type="region of interest" description="Disordered" evidence="1">
    <location>
        <begin position="1"/>
        <end position="54"/>
    </location>
</feature>
<evidence type="ECO:0000313" key="4">
    <source>
        <dbReference type="Proteomes" id="UP001626550"/>
    </source>
</evidence>
<protein>
    <submittedName>
        <fullName evidence="3">Double-strand-break repair protein rad21</fullName>
    </submittedName>
</protein>
<dbReference type="PANTHER" id="PTHR12585:SF69">
    <property type="entry name" value="FI11703P"/>
    <property type="match status" value="1"/>
</dbReference>
<evidence type="ECO:0000256" key="1">
    <source>
        <dbReference type="SAM" id="MobiDB-lite"/>
    </source>
</evidence>
<name>A0ABD2QEH6_9PLAT</name>
<accession>A0ABD2QEH6</accession>
<dbReference type="AlphaFoldDB" id="A0ABD2QEH6"/>